<dbReference type="AlphaFoldDB" id="F0WGD8"/>
<dbReference type="PANTHER" id="PTHR31270:SF1">
    <property type="entry name" value="GLUTAMINYL-PEPTIDE CYCLOTRANSFERASE"/>
    <property type="match status" value="1"/>
</dbReference>
<name>F0WGD8_9STRA</name>
<evidence type="ECO:0000256" key="2">
    <source>
        <dbReference type="SAM" id="Phobius"/>
    </source>
</evidence>
<evidence type="ECO:0000256" key="1">
    <source>
        <dbReference type="SAM" id="MobiDB-lite"/>
    </source>
</evidence>
<dbReference type="PANTHER" id="PTHR31270">
    <property type="entry name" value="GLUTAMINYL-PEPTIDE CYCLOTRANSFERASE"/>
    <property type="match status" value="1"/>
</dbReference>
<dbReference type="SUPFAM" id="SSF50969">
    <property type="entry name" value="YVTN repeat-like/Quinoprotein amine dehydrogenase"/>
    <property type="match status" value="1"/>
</dbReference>
<dbReference type="GO" id="GO:0016603">
    <property type="term" value="F:glutaminyl-peptide cyclotransferase activity"/>
    <property type="evidence" value="ECO:0007669"/>
    <property type="project" value="InterPro"/>
</dbReference>
<feature type="region of interest" description="Disordered" evidence="1">
    <location>
        <begin position="1"/>
        <end position="28"/>
    </location>
</feature>
<protein>
    <submittedName>
        <fullName evidence="3">Uncharacterized protein AlNc14C90G5670</fullName>
    </submittedName>
</protein>
<evidence type="ECO:0000313" key="3">
    <source>
        <dbReference type="EMBL" id="CCA20299.1"/>
    </source>
</evidence>
<dbReference type="Pfam" id="PF05096">
    <property type="entry name" value="Glu_cyclase_2"/>
    <property type="match status" value="1"/>
</dbReference>
<reference evidence="3" key="1">
    <citation type="journal article" date="2011" name="PLoS Biol.">
        <title>Gene gain and loss during evolution of obligate parasitism in the white rust pathogen of Arabidopsis thaliana.</title>
        <authorList>
            <person name="Kemen E."/>
            <person name="Gardiner A."/>
            <person name="Schultz-Larsen T."/>
            <person name="Kemen A.C."/>
            <person name="Balmuth A.L."/>
            <person name="Robert-Seilaniantz A."/>
            <person name="Bailey K."/>
            <person name="Holub E."/>
            <person name="Studholme D.J."/>
            <person name="Maclean D."/>
            <person name="Jones J.D."/>
        </authorList>
    </citation>
    <scope>NUCLEOTIDE SEQUENCE</scope>
</reference>
<reference evidence="3" key="2">
    <citation type="submission" date="2011-02" db="EMBL/GenBank/DDBJ databases">
        <authorList>
            <person name="MacLean D."/>
        </authorList>
    </citation>
    <scope>NUCLEOTIDE SEQUENCE</scope>
</reference>
<keyword evidence="2" id="KW-0812">Transmembrane</keyword>
<feature type="transmembrane region" description="Helical" evidence="2">
    <location>
        <begin position="55"/>
        <end position="75"/>
    </location>
</feature>
<dbReference type="EMBL" id="FR824135">
    <property type="protein sequence ID" value="CCA20299.1"/>
    <property type="molecule type" value="Genomic_DNA"/>
</dbReference>
<dbReference type="HOGENOM" id="CLU_060272_2_0_1"/>
<keyword evidence="2" id="KW-0472">Membrane</keyword>
<organism evidence="3">
    <name type="scientific">Albugo laibachii Nc14</name>
    <dbReference type="NCBI Taxonomy" id="890382"/>
    <lineage>
        <taxon>Eukaryota</taxon>
        <taxon>Sar</taxon>
        <taxon>Stramenopiles</taxon>
        <taxon>Oomycota</taxon>
        <taxon>Peronosporomycetes</taxon>
        <taxon>Albuginales</taxon>
        <taxon>Albuginaceae</taxon>
        <taxon>Albugo</taxon>
    </lineage>
</organism>
<proteinExistence type="predicted"/>
<dbReference type="InterPro" id="IPR007788">
    <property type="entry name" value="QCT"/>
</dbReference>
<sequence length="378" mass="41793">MRRVIEPNPRSLNEGKGLQKTNDDPRSLSARKDAILSEPVSIPHSLINQVITFSTMVKVISLALLTSIFVALWIYPNAVQLSNGRHKALAEGVIALKSPKNSVLSKAVSTEHDLKLAETTVIILEAYPHDAKAFTQGLVVVQQGREKYFIESTGLYSESTLRKVDITTGKVLTQTALPSKLFGEGVTLSRNRLIMLTWKSGKGFTYELAALKKDAKAGLLSESFVPLKTFTFDTQTGEGWGIDGNKTHLILSDGSSRLYVLSPGSLKQISTFEVTLNGHRLKYLNELEVVGRYIYANVWYENIIVKIDSGSKKVVAVYDCSKVLMKGEELALEKGIEFRTNEGAVLNGIAYDGDLDVFYITGKLWPFVFRVRLVDSSV</sequence>
<gene>
    <name evidence="3" type="primary">AlNc14C90G5670</name>
    <name evidence="3" type="ORF">ALNC14_064420</name>
</gene>
<keyword evidence="2" id="KW-1133">Transmembrane helix</keyword>
<accession>F0WGD8</accession>
<dbReference type="InterPro" id="IPR011044">
    <property type="entry name" value="Quino_amine_DH_bsu"/>
</dbReference>